<organism evidence="2 3">
    <name type="scientific">Shewanella ulleungensis</name>
    <dbReference type="NCBI Taxonomy" id="2282699"/>
    <lineage>
        <taxon>Bacteria</taxon>
        <taxon>Pseudomonadati</taxon>
        <taxon>Pseudomonadota</taxon>
        <taxon>Gammaproteobacteria</taxon>
        <taxon>Alteromonadales</taxon>
        <taxon>Shewanellaceae</taxon>
        <taxon>Shewanella</taxon>
    </lineage>
</organism>
<gene>
    <name evidence="2" type="ORF">GCM10009410_06900</name>
</gene>
<keyword evidence="1" id="KW-0812">Transmembrane</keyword>
<feature type="transmembrane region" description="Helical" evidence="1">
    <location>
        <begin position="123"/>
        <end position="142"/>
    </location>
</feature>
<reference evidence="3" key="1">
    <citation type="journal article" date="2019" name="Int. J. Syst. Evol. Microbiol.">
        <title>The Global Catalogue of Microorganisms (GCM) 10K type strain sequencing project: providing services to taxonomists for standard genome sequencing and annotation.</title>
        <authorList>
            <consortium name="The Broad Institute Genomics Platform"/>
            <consortium name="The Broad Institute Genome Sequencing Center for Infectious Disease"/>
            <person name="Wu L."/>
            <person name="Ma J."/>
        </authorList>
    </citation>
    <scope>NUCLEOTIDE SEQUENCE [LARGE SCALE GENOMIC DNA]</scope>
    <source>
        <strain evidence="3">JCM 32305</strain>
    </source>
</reference>
<accession>A0ABQ2QE42</accession>
<feature type="transmembrane region" description="Helical" evidence="1">
    <location>
        <begin position="99"/>
        <end position="117"/>
    </location>
</feature>
<keyword evidence="1" id="KW-1133">Transmembrane helix</keyword>
<protein>
    <submittedName>
        <fullName evidence="2">Membrane protein</fullName>
    </submittedName>
</protein>
<evidence type="ECO:0000256" key="1">
    <source>
        <dbReference type="SAM" id="Phobius"/>
    </source>
</evidence>
<proteinExistence type="predicted"/>
<keyword evidence="3" id="KW-1185">Reference proteome</keyword>
<dbReference type="EMBL" id="BMQW01000001">
    <property type="protein sequence ID" value="GGP77002.1"/>
    <property type="molecule type" value="Genomic_DNA"/>
</dbReference>
<evidence type="ECO:0000313" key="3">
    <source>
        <dbReference type="Proteomes" id="UP000654004"/>
    </source>
</evidence>
<dbReference type="Pfam" id="PF09900">
    <property type="entry name" value="DUF2127"/>
    <property type="match status" value="1"/>
</dbReference>
<dbReference type="InterPro" id="IPR021125">
    <property type="entry name" value="DUF2127"/>
</dbReference>
<keyword evidence="1" id="KW-0472">Membrane</keyword>
<evidence type="ECO:0000313" key="2">
    <source>
        <dbReference type="EMBL" id="GGP77002.1"/>
    </source>
</evidence>
<sequence>MVHSGKGIRAVAVLEASKGILALIVALGLHVYAGQNLSLLASELVTHLHLNPASHYPNIFIAAIGAISPSSLSLLSLGAVAYTLIRFIEAYGLWCNKRWTQWFALVSGAIYLPFELYEMINHFSVLSVIVLLINLAIVLYMYRVLFPRDTSIKCQ</sequence>
<dbReference type="RefSeq" id="WP_188953322.1">
    <property type="nucleotide sequence ID" value="NZ_BMQW01000001.1"/>
</dbReference>
<dbReference type="Proteomes" id="UP000654004">
    <property type="component" value="Unassembled WGS sequence"/>
</dbReference>
<name>A0ABQ2QE42_9GAMM</name>
<comment type="caution">
    <text evidence="2">The sequence shown here is derived from an EMBL/GenBank/DDBJ whole genome shotgun (WGS) entry which is preliminary data.</text>
</comment>
<feature type="transmembrane region" description="Helical" evidence="1">
    <location>
        <begin position="20"/>
        <end position="39"/>
    </location>
</feature>
<feature type="transmembrane region" description="Helical" evidence="1">
    <location>
        <begin position="59"/>
        <end position="87"/>
    </location>
</feature>